<dbReference type="Proteomes" id="UP001159042">
    <property type="component" value="Unassembled WGS sequence"/>
</dbReference>
<keyword evidence="3" id="KW-1185">Reference proteome</keyword>
<sequence length="98" mass="10993">METPQTLSDFPSGALRSNCKIIDGKAVSQDILKNLRIEIEEWVKKSGRAPCLVAILVGEDPASEKYVENKMIAAKNVGTPTLKYYMYELEIQAKRYAL</sequence>
<evidence type="ECO:0000259" key="1">
    <source>
        <dbReference type="Pfam" id="PF00763"/>
    </source>
</evidence>
<dbReference type="GO" id="GO:0004488">
    <property type="term" value="F:methylenetetrahydrofolate dehydrogenase (NADP+) activity"/>
    <property type="evidence" value="ECO:0007669"/>
    <property type="project" value="InterPro"/>
</dbReference>
<dbReference type="InterPro" id="IPR020630">
    <property type="entry name" value="THF_DH/CycHdrlase_cat_dom"/>
</dbReference>
<dbReference type="InterPro" id="IPR046346">
    <property type="entry name" value="Aminoacid_DH-like_N_sf"/>
</dbReference>
<evidence type="ECO:0000313" key="2">
    <source>
        <dbReference type="EMBL" id="KAJ8911646.1"/>
    </source>
</evidence>
<evidence type="ECO:0000313" key="3">
    <source>
        <dbReference type="Proteomes" id="UP001159042"/>
    </source>
</evidence>
<reference evidence="2 3" key="1">
    <citation type="journal article" date="2023" name="Insect Mol. Biol.">
        <title>Genome sequencing provides insights into the evolution of gene families encoding plant cell wall-degrading enzymes in longhorned beetles.</title>
        <authorList>
            <person name="Shin N.R."/>
            <person name="Okamura Y."/>
            <person name="Kirsch R."/>
            <person name="Pauchet Y."/>
        </authorList>
    </citation>
    <scope>NUCLEOTIDE SEQUENCE [LARGE SCALE GENOMIC DNA]</scope>
    <source>
        <strain evidence="2">EAD_L_NR</strain>
    </source>
</reference>
<comment type="caution">
    <text evidence="2">The sequence shown here is derived from an EMBL/GenBank/DDBJ whole genome shotgun (WGS) entry which is preliminary data.</text>
</comment>
<proteinExistence type="predicted"/>
<name>A0AAV8VC61_9CUCU</name>
<feature type="domain" description="Tetrahydrofolate dehydrogenase/cyclohydrolase catalytic" evidence="1">
    <location>
        <begin position="22"/>
        <end position="83"/>
    </location>
</feature>
<dbReference type="AlphaFoldDB" id="A0AAV8VC61"/>
<dbReference type="EMBL" id="JANEYG010000170">
    <property type="protein sequence ID" value="KAJ8911646.1"/>
    <property type="molecule type" value="Genomic_DNA"/>
</dbReference>
<gene>
    <name evidence="2" type="ORF">NQ315_005991</name>
</gene>
<dbReference type="Gene3D" id="3.40.50.10860">
    <property type="entry name" value="Leucine Dehydrogenase, chain A, domain 1"/>
    <property type="match status" value="1"/>
</dbReference>
<organism evidence="2 3">
    <name type="scientific">Exocentrus adspersus</name>
    <dbReference type="NCBI Taxonomy" id="1586481"/>
    <lineage>
        <taxon>Eukaryota</taxon>
        <taxon>Metazoa</taxon>
        <taxon>Ecdysozoa</taxon>
        <taxon>Arthropoda</taxon>
        <taxon>Hexapoda</taxon>
        <taxon>Insecta</taxon>
        <taxon>Pterygota</taxon>
        <taxon>Neoptera</taxon>
        <taxon>Endopterygota</taxon>
        <taxon>Coleoptera</taxon>
        <taxon>Polyphaga</taxon>
        <taxon>Cucujiformia</taxon>
        <taxon>Chrysomeloidea</taxon>
        <taxon>Cerambycidae</taxon>
        <taxon>Lamiinae</taxon>
        <taxon>Acanthocinini</taxon>
        <taxon>Exocentrus</taxon>
    </lineage>
</organism>
<accession>A0AAV8VC61</accession>
<protein>
    <recommendedName>
        <fullName evidence="1">Tetrahydrofolate dehydrogenase/cyclohydrolase catalytic domain-containing protein</fullName>
    </recommendedName>
</protein>
<dbReference type="Pfam" id="PF00763">
    <property type="entry name" value="THF_DHG_CYH"/>
    <property type="match status" value="1"/>
</dbReference>
<dbReference type="SUPFAM" id="SSF53223">
    <property type="entry name" value="Aminoacid dehydrogenase-like, N-terminal domain"/>
    <property type="match status" value="1"/>
</dbReference>